<dbReference type="InterPro" id="IPR013968">
    <property type="entry name" value="PKS_KR"/>
</dbReference>
<dbReference type="SUPFAM" id="SSF51735">
    <property type="entry name" value="NAD(P)-binding Rossmann-fold domains"/>
    <property type="match status" value="5"/>
</dbReference>
<dbReference type="Proteomes" id="UP001596157">
    <property type="component" value="Unassembled WGS sequence"/>
</dbReference>
<dbReference type="PROSITE" id="PS52004">
    <property type="entry name" value="KS3_2"/>
    <property type="match status" value="2"/>
</dbReference>
<comment type="caution">
    <text evidence="10">The sequence shown here is derived from an EMBL/GenBank/DDBJ whole genome shotgun (WGS) entry which is preliminary data.</text>
</comment>
<dbReference type="Pfam" id="PF13602">
    <property type="entry name" value="ADH_zinc_N_2"/>
    <property type="match status" value="1"/>
</dbReference>
<dbReference type="Pfam" id="PF00698">
    <property type="entry name" value="Acyl_transf_1"/>
    <property type="match status" value="2"/>
</dbReference>
<dbReference type="InterPro" id="IPR009081">
    <property type="entry name" value="PP-bd_ACP"/>
</dbReference>
<dbReference type="SMART" id="SM00827">
    <property type="entry name" value="PKS_AT"/>
    <property type="match status" value="2"/>
</dbReference>
<dbReference type="Gene3D" id="3.40.50.11460">
    <property type="match status" value="1"/>
</dbReference>
<dbReference type="InterPro" id="IPR036291">
    <property type="entry name" value="NAD(P)-bd_dom_sf"/>
</dbReference>
<dbReference type="InterPro" id="IPR014031">
    <property type="entry name" value="Ketoacyl_synth_C"/>
</dbReference>
<dbReference type="Pfam" id="PF08240">
    <property type="entry name" value="ADH_N"/>
    <property type="match status" value="1"/>
</dbReference>
<feature type="domain" description="Ketosynthase family 3 (KS3)" evidence="8">
    <location>
        <begin position="38"/>
        <end position="463"/>
    </location>
</feature>
<dbReference type="InterPro" id="IPR049900">
    <property type="entry name" value="PKS_mFAS_DH"/>
</dbReference>
<feature type="region of interest" description="N-terminal hotdog fold" evidence="6">
    <location>
        <begin position="2964"/>
        <end position="3091"/>
    </location>
</feature>
<dbReference type="Pfam" id="PF14765">
    <property type="entry name" value="PS-DH"/>
    <property type="match status" value="2"/>
</dbReference>
<keyword evidence="2" id="KW-0597">Phosphoprotein</keyword>
<dbReference type="InterPro" id="IPR014030">
    <property type="entry name" value="Ketoacyl_synth_N"/>
</dbReference>
<dbReference type="InterPro" id="IPR020841">
    <property type="entry name" value="PKS_Beta-ketoAc_synthase_dom"/>
</dbReference>
<dbReference type="SUPFAM" id="SSF53901">
    <property type="entry name" value="Thiolase-like"/>
    <property type="match status" value="2"/>
</dbReference>
<keyword evidence="3" id="KW-0808">Transferase</keyword>
<dbReference type="PROSITE" id="PS52019">
    <property type="entry name" value="PKS_MFAS_DH"/>
    <property type="match status" value="2"/>
</dbReference>
<dbReference type="Pfam" id="PF02801">
    <property type="entry name" value="Ketoacyl-synt_C"/>
    <property type="match status" value="2"/>
</dbReference>
<dbReference type="InterPro" id="IPR032821">
    <property type="entry name" value="PKS_assoc"/>
</dbReference>
<dbReference type="SMART" id="SM01294">
    <property type="entry name" value="PKS_PP_betabranch"/>
    <property type="match status" value="1"/>
</dbReference>
<organism evidence="10 11">
    <name type="scientific">Actinokineospora guangxiensis</name>
    <dbReference type="NCBI Taxonomy" id="1490288"/>
    <lineage>
        <taxon>Bacteria</taxon>
        <taxon>Bacillati</taxon>
        <taxon>Actinomycetota</taxon>
        <taxon>Actinomycetes</taxon>
        <taxon>Pseudonocardiales</taxon>
        <taxon>Pseudonocardiaceae</taxon>
        <taxon>Actinokineospora</taxon>
    </lineage>
</organism>
<dbReference type="InterPro" id="IPR042104">
    <property type="entry name" value="PKS_dehydratase_sf"/>
</dbReference>
<reference evidence="11" key="1">
    <citation type="journal article" date="2019" name="Int. J. Syst. Evol. Microbiol.">
        <title>The Global Catalogue of Microorganisms (GCM) 10K type strain sequencing project: providing services to taxonomists for standard genome sequencing and annotation.</title>
        <authorList>
            <consortium name="The Broad Institute Genomics Platform"/>
            <consortium name="The Broad Institute Genome Sequencing Center for Infectious Disease"/>
            <person name="Wu L."/>
            <person name="Ma J."/>
        </authorList>
    </citation>
    <scope>NUCLEOTIDE SEQUENCE [LARGE SCALE GENOMIC DNA]</scope>
    <source>
        <strain evidence="11">CCUG 59778</strain>
    </source>
</reference>
<dbReference type="CDD" id="cd05195">
    <property type="entry name" value="enoyl_red"/>
    <property type="match status" value="1"/>
</dbReference>
<feature type="domain" description="PKS/mFAS DH" evidence="9">
    <location>
        <begin position="2964"/>
        <end position="3238"/>
    </location>
</feature>
<feature type="domain" description="Carrier" evidence="7">
    <location>
        <begin position="3696"/>
        <end position="3771"/>
    </location>
</feature>
<dbReference type="CDD" id="cd00833">
    <property type="entry name" value="PKS"/>
    <property type="match status" value="2"/>
</dbReference>
<dbReference type="InterPro" id="IPR001227">
    <property type="entry name" value="Ac_transferase_dom_sf"/>
</dbReference>
<feature type="domain" description="Carrier" evidence="7">
    <location>
        <begin position="1977"/>
        <end position="2052"/>
    </location>
</feature>
<feature type="active site" description="Proton donor; for dehydratase activity" evidence="6">
    <location>
        <position position="3162"/>
    </location>
</feature>
<dbReference type="InterPro" id="IPR016036">
    <property type="entry name" value="Malonyl_transacylase_ACP-bd"/>
</dbReference>
<dbReference type="Gene3D" id="3.40.50.720">
    <property type="entry name" value="NAD(P)-binding Rossmann-like Domain"/>
    <property type="match status" value="2"/>
</dbReference>
<dbReference type="CDD" id="cd08956">
    <property type="entry name" value="KR_3_FAS_SDR_x"/>
    <property type="match status" value="1"/>
</dbReference>
<dbReference type="InterPro" id="IPR036299">
    <property type="entry name" value="Polyketide_synth_docking_sf"/>
</dbReference>
<dbReference type="InterPro" id="IPR050091">
    <property type="entry name" value="PKS_NRPS_Biosynth_Enz"/>
</dbReference>
<dbReference type="Pfam" id="PF00550">
    <property type="entry name" value="PP-binding"/>
    <property type="match status" value="2"/>
</dbReference>
<proteinExistence type="predicted"/>
<dbReference type="InterPro" id="IPR049552">
    <property type="entry name" value="PKS_DH_N"/>
</dbReference>
<keyword evidence="5" id="KW-0012">Acyltransferase</keyword>
<evidence type="ECO:0000313" key="11">
    <source>
        <dbReference type="Proteomes" id="UP001596157"/>
    </source>
</evidence>
<feature type="region of interest" description="C-terminal hotdog fold" evidence="6">
    <location>
        <begin position="3103"/>
        <end position="3238"/>
    </location>
</feature>
<dbReference type="Gene3D" id="3.40.47.10">
    <property type="match status" value="2"/>
</dbReference>
<dbReference type="Pfam" id="PF22953">
    <property type="entry name" value="SpnB_Rossmann"/>
    <property type="match status" value="2"/>
</dbReference>
<dbReference type="InterPro" id="IPR016039">
    <property type="entry name" value="Thiolase-like"/>
</dbReference>
<dbReference type="InterPro" id="IPR018201">
    <property type="entry name" value="Ketoacyl_synth_AS"/>
</dbReference>
<dbReference type="PANTHER" id="PTHR43775">
    <property type="entry name" value="FATTY ACID SYNTHASE"/>
    <property type="match status" value="1"/>
</dbReference>
<evidence type="ECO:0000259" key="8">
    <source>
        <dbReference type="PROSITE" id="PS52004"/>
    </source>
</evidence>
<dbReference type="Gene3D" id="6.10.40.10">
    <property type="match status" value="1"/>
</dbReference>
<keyword evidence="11" id="KW-1185">Reference proteome</keyword>
<dbReference type="InterPro" id="IPR055123">
    <property type="entry name" value="SpnB-like_Rossmann"/>
</dbReference>
<dbReference type="PROSITE" id="PS00012">
    <property type="entry name" value="PHOSPHOPANTETHEINE"/>
    <property type="match status" value="1"/>
</dbReference>
<dbReference type="PROSITE" id="PS00606">
    <property type="entry name" value="KS3_1"/>
    <property type="match status" value="2"/>
</dbReference>
<evidence type="ECO:0000256" key="6">
    <source>
        <dbReference type="PROSITE-ProRule" id="PRU01363"/>
    </source>
</evidence>
<keyword evidence="1" id="KW-0596">Phosphopantetheine</keyword>
<feature type="region of interest" description="C-terminal hotdog fold" evidence="6">
    <location>
        <begin position="1083"/>
        <end position="1218"/>
    </location>
</feature>
<dbReference type="EMBL" id="JBHSKF010000022">
    <property type="protein sequence ID" value="MFC5291166.1"/>
    <property type="molecule type" value="Genomic_DNA"/>
</dbReference>
<dbReference type="Gene3D" id="1.10.1200.10">
    <property type="entry name" value="ACP-like"/>
    <property type="match status" value="2"/>
</dbReference>
<evidence type="ECO:0000256" key="5">
    <source>
        <dbReference type="ARBA" id="ARBA00023315"/>
    </source>
</evidence>
<feature type="domain" description="PKS/mFAS DH" evidence="9">
    <location>
        <begin position="944"/>
        <end position="1218"/>
    </location>
</feature>
<dbReference type="SUPFAM" id="SSF50129">
    <property type="entry name" value="GroES-like"/>
    <property type="match status" value="1"/>
</dbReference>
<feature type="domain" description="Ketosynthase family 3 (KS3)" evidence="8">
    <location>
        <begin position="2072"/>
        <end position="2494"/>
    </location>
</feature>
<dbReference type="SMART" id="SM00829">
    <property type="entry name" value="PKS_ER"/>
    <property type="match status" value="1"/>
</dbReference>
<keyword evidence="4" id="KW-0511">Multifunctional enzyme</keyword>
<evidence type="ECO:0000256" key="3">
    <source>
        <dbReference type="ARBA" id="ARBA00022679"/>
    </source>
</evidence>
<dbReference type="PROSITE" id="PS50075">
    <property type="entry name" value="CARRIER"/>
    <property type="match status" value="2"/>
</dbReference>
<dbReference type="Pfam" id="PF21089">
    <property type="entry name" value="PKS_DH_N"/>
    <property type="match status" value="2"/>
</dbReference>
<accession>A0ABW0EYC4</accession>
<dbReference type="Pfam" id="PF16197">
    <property type="entry name" value="KAsynt_C_assoc"/>
    <property type="match status" value="2"/>
</dbReference>
<dbReference type="InterPro" id="IPR049551">
    <property type="entry name" value="PKS_DH_C"/>
</dbReference>
<protein>
    <submittedName>
        <fullName evidence="10">SDR family NAD(P)-dependent oxidoreductase</fullName>
    </submittedName>
</protein>
<dbReference type="InterPro" id="IPR020843">
    <property type="entry name" value="ER"/>
</dbReference>
<dbReference type="Gene3D" id="3.30.70.3290">
    <property type="match status" value="2"/>
</dbReference>
<feature type="region of interest" description="N-terminal hotdog fold" evidence="6">
    <location>
        <begin position="944"/>
        <end position="1069"/>
    </location>
</feature>
<dbReference type="Gene3D" id="3.90.180.10">
    <property type="entry name" value="Medium-chain alcohol dehydrogenases, catalytic domain"/>
    <property type="match status" value="1"/>
</dbReference>
<dbReference type="InterPro" id="IPR020806">
    <property type="entry name" value="PKS_PP-bd"/>
</dbReference>
<dbReference type="InterPro" id="IPR014043">
    <property type="entry name" value="Acyl_transferase_dom"/>
</dbReference>
<feature type="active site" description="Proton donor; for dehydratase activity" evidence="6">
    <location>
        <position position="1142"/>
    </location>
</feature>
<dbReference type="SUPFAM" id="SSF52151">
    <property type="entry name" value="FabD/lysophospholipase-like"/>
    <property type="match status" value="2"/>
</dbReference>
<dbReference type="InterPro" id="IPR011032">
    <property type="entry name" value="GroES-like_sf"/>
</dbReference>
<feature type="active site" description="Proton acceptor; for dehydratase activity" evidence="6">
    <location>
        <position position="2996"/>
    </location>
</feature>
<evidence type="ECO:0000259" key="9">
    <source>
        <dbReference type="PROSITE" id="PS52019"/>
    </source>
</evidence>
<dbReference type="SUPFAM" id="SSF47336">
    <property type="entry name" value="ACP-like"/>
    <property type="match status" value="2"/>
</dbReference>
<dbReference type="InterPro" id="IPR016035">
    <property type="entry name" value="Acyl_Trfase/lysoPLipase"/>
</dbReference>
<dbReference type="InterPro" id="IPR020807">
    <property type="entry name" value="PKS_DH"/>
</dbReference>
<dbReference type="InterPro" id="IPR036736">
    <property type="entry name" value="ACP-like_sf"/>
</dbReference>
<dbReference type="SMART" id="SM00822">
    <property type="entry name" value="PKS_KR"/>
    <property type="match status" value="2"/>
</dbReference>
<dbReference type="SMART" id="SM00825">
    <property type="entry name" value="PKS_KS"/>
    <property type="match status" value="2"/>
</dbReference>
<dbReference type="Gene3D" id="3.10.129.110">
    <property type="entry name" value="Polyketide synthase dehydratase"/>
    <property type="match status" value="2"/>
</dbReference>
<evidence type="ECO:0000256" key="4">
    <source>
        <dbReference type="ARBA" id="ARBA00023268"/>
    </source>
</evidence>
<evidence type="ECO:0000259" key="7">
    <source>
        <dbReference type="PROSITE" id="PS50075"/>
    </source>
</evidence>
<feature type="active site" description="Proton acceptor; for dehydratase activity" evidence="6">
    <location>
        <position position="976"/>
    </location>
</feature>
<dbReference type="InterPro" id="IPR057326">
    <property type="entry name" value="KR_dom"/>
</dbReference>
<dbReference type="Pfam" id="PF00109">
    <property type="entry name" value="ketoacyl-synt"/>
    <property type="match status" value="2"/>
</dbReference>
<dbReference type="SMART" id="SM00826">
    <property type="entry name" value="PKS_DH"/>
    <property type="match status" value="2"/>
</dbReference>
<evidence type="ECO:0000256" key="2">
    <source>
        <dbReference type="ARBA" id="ARBA00022553"/>
    </source>
</evidence>
<dbReference type="Gene3D" id="3.40.366.10">
    <property type="entry name" value="Malonyl-Coenzyme A Acyl Carrier Protein, domain 2"/>
    <property type="match status" value="2"/>
</dbReference>
<name>A0ABW0EYC4_9PSEU</name>
<dbReference type="InterPro" id="IPR013154">
    <property type="entry name" value="ADH-like_N"/>
</dbReference>
<dbReference type="RefSeq" id="WP_378251079.1">
    <property type="nucleotide sequence ID" value="NZ_JBHSKF010000022.1"/>
</dbReference>
<dbReference type="PANTHER" id="PTHR43775:SF51">
    <property type="entry name" value="INACTIVE PHENOLPHTHIOCEROL SYNTHESIS POLYKETIDE SYNTHASE TYPE I PKS1-RELATED"/>
    <property type="match status" value="1"/>
</dbReference>
<dbReference type="Pfam" id="PF08659">
    <property type="entry name" value="KR"/>
    <property type="match status" value="2"/>
</dbReference>
<dbReference type="InterPro" id="IPR006162">
    <property type="entry name" value="Ppantetheine_attach_site"/>
</dbReference>
<evidence type="ECO:0000313" key="10">
    <source>
        <dbReference type="EMBL" id="MFC5291166.1"/>
    </source>
</evidence>
<sequence length="3846" mass="399855">MGAGSENEQDKLLRYLKRTAADLSSTKARLAELQEQASEPIAIVGMSCRYPGGAVTPQRLWELVSEGTDAMSTMPTDRGWNLEGLYDPDPNQLGKAYSRVGGFVDGVTDFDAEFFGISPREAKSMDPQQRMLLEAAWEAFEDAGIDPLSLRGTDTGVFCGVGSSDYAVGPAGSLPQIEGLRLTGSTSSVVSGRVSYTLGLEGPSISIDTACSSSLVALHLAAQALRAGECSMALVGGVTVLSGPFLFVEFSRQRGLAPDGRCKPYAAAADGTGFADGLGLVVVERLSRARRLGHNVLAVIRGSAVNQDGASNGLTAPNGPSQERVIRAALANAGLRPRDVDAVEGHGTGTKLGDPIEAHALLATYGKDRDGDPLYLGSIKSNVGHSSTAAGVAGVIKMVQALRNRTLPPSLHIDEPSPHVDWDSGAVSLLTSAREWTAKDRPRRAGVSSFGVSGTNAHLILEEATPEEPADGPSGRITVTGSLADLPAVPVLLSARGGQALRAQAERLRAHLVEHPAVTALDAGLSAATSRAHLEDRAAVVAEDRDGLLAGLTALIDGEPVDSVVTGRATGGNPVFVFPGQGAQWAGMAVELLDTAPVFAARIAECEAALGEFVDWSLTGVLREAEGAPTLERVDVVQPALWAVMVSLAALWRSHGVEPAAVVGHSQGEIAAACVAGGLSLQDGARIVALRSKLVLERLAGHGGMVSVAQPAERVTALIAPYEGKVSIAAENGPASVVVSGAPDCLDDLIARCDADGVRARRVKVDYASHSAQVETIEDALLAALAPVAPTSGQIPFYSTVDSAVIDTAAMDAAYWYRNLRERVEFAPAVRALIDSGAGCFLEMSPNPVLTMAVEDTADAHGAGDRVSVVGSLRRGEGGLPRFTRSLSEAHIAGVPVDWAGFFAGSGGTLVALPTYAFQRKRFWIEPGTTGGDAATAGQRAVDHPVITAAVAVGDRDEWVFTGRVSQETQPWTRDHVVLDSVVVPGIALAEMVVTAGRTVGCPVAEELVLAAPLTLSADEVRHLQITVGAAAEDGRREVAVYSRPAEQQDGERQEALCHGRGHIGPETATTLRWPEQWPPADADAASVDELYADMADLGYGYGPTFLCVRALWRREREVFAEIALPDGADTGGFALHPGLLDAAMHGGLLEKESGGGVVLPFSWSGVRIGAGGQQSARVRITGLGDSTLRVDVVDAEGESVLHMDKLVFRPVDPAQLGGGSGAGEALHRLDWTEVALSAGQARVEVLGERFADLADLDAAQESADLVIALIPRGAGSPPAAVKAATSAVLGLVRQWLAVDRPEGARLVVATRGGAGVGAEAADLASAAVWGLVRSAQSENPGRFALVDLDPADAELPDWSVFAGGDEPQLALRAGRALAPRLARAPQEPVGSLWRLGLTGSGSLDDLAVVPSTADRPLGATEVRVDVRAAGLNFRDVMIALGVYPDAAPLGSEAAGVVVEVGAGVTDFAVGDRVFGCVPEGFGPLAVVEQGMVAAMPSAWSFAQAAAVPVAFLTAYHSLVDLAQVRAGDRVLVHAAAGGVGMAAVKIAQHLGAEVFATASPAKRAAVRALGVPDERIASSRDLDFRERFSAGVDVVINSLAGEFVDASLALLSDGGRFIELGKTDIRAEAPAGVRYLAIDVLESAGAERVRELLTTVAAMIERGELTHSPIRCWDVRDGVAAFQHLREGRNTGKVVLTAPAPMALDGTTLITGGTGGLGAVFARHLAGRGARRLLLVSRRGPAAPGAEALAAELRELGADVRVAACDVADRAQVADLLAGEPVTAVVHAAGVLDDGVVTSLTDERFARVLGPKVDAAWHLHELTAELSAFVLFSSVAALVGSPGQANYAAANAALDALAATRRAAGQPATSLAWGLWADSAGMTGELDGDALERLERMGVTAIGDELGTALFDAGTAARHPLLAPVLLDMAALRARARAGALPPLLRGLVRAPARRADAGGSLAQRLAGVAEADREQVVLDIVRTHAAAALGHESADAVQSDRAFKEMGFDSLSGVELRNRLAQVTGLRLPATLVFDYPNPAAVARMLLAEAGPVERARPVVAARREAIDAGDPLVIVGMACRYPGGVSSPEQLWELVSTGRDAITGLPTDRGWDLERLYDPDPDQPGTLYTRGGGFIEGVADFDAEFFGVSPREALAMDPQQRLLLEAAWEAFEDAGIDPQSLRGTDTGVFCGAVTTDYGAAHLPEMDGYYLTGTTSSVVSGRVAYSLGLEGPAVSVDTACSSSLVALHLASQALRSGECSMALVGGVSVLTAPHLLVDFSRQRGLAPDGRCKAYSAHADGTGFSDGLGLLVLERQSDALRHGHRILAVLRGSAVNQDGASNGLTAPNGPSQERVIRTALANAGLTASDVDAVEGHGTGTMLGDPIEAQALLATYGQERSGDPLWLGSIKSNIGHSSAAAGVAGVIKMVQAMRHGMLPPTLHAEDRSPHIDWESGAVELLTEGREWTRADRPRRAGVSSFGVSGTNVHLILEEAPGANEPAEPAEQAVQPLTPVVLAARGEAALRAQAERLRQHVLARPDLSVADTAYTSVTTRALLEHRAAVVAADRDELLTALAALATGERAAGVTESVAVSGKTAFLFSGQGSQRAGMGVELAAAYPVFDQALTEVCAELDPRVGRSVRELMTAEDGSLDRTEFTQVALFAFEVALFRLVVSLGIRPDYLIGHSVGEIVAAHVAGSLSLADACELVVTRGRLMGALPSGGAMAAVQANEDEVLAKLAAFGDRLAVAAVNAPGSVVVSGDADAIEEFLALWTDRKTTRLRVSHAFHSPRMEPMLAEFAAVVRGLRFTPPTTPVVSNLTGELVAEYDADYWVRHVRAAVRFADGVRALHEAGVRRFLELGPDAVLTPMAEQTVDSTTGQGHTPATVFAAAQRARRPEQATFAGFLGTAHISGSNVDWQGVYAGTTARQVPLPTYAFQRERYWLVTRDRGGDVGAAGLGHAGHPVLAAAAQVADRDEWIFTGLLSTETQPWTADHVVLGATIVPGTALVELALAAGARTGCPALDELVIEAPLLLTDGVARNLQVTVGVPGDDGRREVAVFTRAAAVRDEEPEPTVCHARGLLAPAGEPIADWTGQWPPAGAQELSVDALYDGMADLGYDYGPAFQSVRALFKLGAEVYAEVALPEGTSGDGFGIHPALFDAAMHGGLMQQGEDVSAVLPFSWSGVRLGRVGQSRVRARIKPTEGLALSVDITDESGEPVLSMARLDMRPVEQSQLSSGQRDRKNSLLHVDWAEVEVAPAASRVVVIGRDTADLGALLGELEDGAERPDVVVATVAALPDAGPGTALAAAADALALVQRWLAEPAFADARLVVAAPRGLAVGGEAPDPAQAAVAGLVHSVRAEHPGRFMVVDADLYADAPDWSALAALEEPRLALRDGRVLAPRLARLAAEPGPLPEFPGTVLVTGGASGLGATVARHLVHAHGVQRLLLVSRRGAAADGATALVAELEAAGAAVRVEACDVADREQLAKVLESLEGPLSGVVHAAGVLDDGLAASLTVHQLDRVLRPKVDGAWNLHELTEDMALSAFVVFSSAAALIGSPGQANYGAANAAMDALVQRRHADGLPATSLAWGLWSDAGGMSGELSDDQRARLTRLGIGTIDAETGLALFDDALGQDTAVVVPMRLDPAALREQARAGALPALLRGLAPAPAKRAQEQRSLARRLATVAQADRVAVVLDVVRAQVAAVLGHGSATAVDPAKAFKDMGFDSLSAVEFRNRLGQEAGVRLPATLIFDQPTPQAVAEHLLTLVAPDEAAVAAPSEEDELRALLAAIPLARFRTAGLIDTLRELAAGDPVVVEESAEAGTSIDDMDAAALLRLAREGSA</sequence>
<dbReference type="SUPFAM" id="SSF55048">
    <property type="entry name" value="Probable ACP-binding domain of malonyl-CoA ACP transacylase"/>
    <property type="match status" value="2"/>
</dbReference>
<evidence type="ECO:0000256" key="1">
    <source>
        <dbReference type="ARBA" id="ARBA00022450"/>
    </source>
</evidence>
<gene>
    <name evidence="10" type="ORF">ACFPM7_29300</name>
</gene>
<dbReference type="SMART" id="SM00823">
    <property type="entry name" value="PKS_PP"/>
    <property type="match status" value="2"/>
</dbReference>
<dbReference type="SUPFAM" id="SSF101173">
    <property type="entry name" value="Docking domain B of the erythromycin polyketide synthase (DEBS)"/>
    <property type="match status" value="1"/>
</dbReference>